<organism evidence="1 2">
    <name type="scientific">Aspergillus bertholletiae</name>
    <dbReference type="NCBI Taxonomy" id="1226010"/>
    <lineage>
        <taxon>Eukaryota</taxon>
        <taxon>Fungi</taxon>
        <taxon>Dikarya</taxon>
        <taxon>Ascomycota</taxon>
        <taxon>Pezizomycotina</taxon>
        <taxon>Eurotiomycetes</taxon>
        <taxon>Eurotiomycetidae</taxon>
        <taxon>Eurotiales</taxon>
        <taxon>Aspergillaceae</taxon>
        <taxon>Aspergillus</taxon>
        <taxon>Aspergillus subgen. Circumdati</taxon>
    </lineage>
</organism>
<dbReference type="AlphaFoldDB" id="A0A5N7B910"/>
<accession>A0A5N7B910</accession>
<name>A0A5N7B910_9EURO</name>
<evidence type="ECO:0000313" key="1">
    <source>
        <dbReference type="EMBL" id="KAE8378221.1"/>
    </source>
</evidence>
<sequence>MRFLRTTSKDHQIAIRHVELNHIMYNEPRLTAFRIFKTRSDISWYNACDDMASAFPSLKVLHARLAIYDWPIRLEIGELWSMPLLLFGHYDGGLDYADIQLQMNRFQHAKLRTVAHALEQKMMKPKMFQIREDERLAKELTGPIKAKKILRITV</sequence>
<gene>
    <name evidence="1" type="ORF">BDV26DRAFT_261996</name>
</gene>
<dbReference type="Proteomes" id="UP000326198">
    <property type="component" value="Unassembled WGS sequence"/>
</dbReference>
<proteinExistence type="predicted"/>
<reference evidence="1 2" key="1">
    <citation type="submission" date="2019-04" db="EMBL/GenBank/DDBJ databases">
        <title>Friends and foes A comparative genomics studyof 23 Aspergillus species from section Flavi.</title>
        <authorList>
            <consortium name="DOE Joint Genome Institute"/>
            <person name="Kjaerbolling I."/>
            <person name="Vesth T."/>
            <person name="Frisvad J.C."/>
            <person name="Nybo J.L."/>
            <person name="Theobald S."/>
            <person name="Kildgaard S."/>
            <person name="Isbrandt T."/>
            <person name="Kuo A."/>
            <person name="Sato A."/>
            <person name="Lyhne E.K."/>
            <person name="Kogle M.E."/>
            <person name="Wiebenga A."/>
            <person name="Kun R.S."/>
            <person name="Lubbers R.J."/>
            <person name="Makela M.R."/>
            <person name="Barry K."/>
            <person name="Chovatia M."/>
            <person name="Clum A."/>
            <person name="Daum C."/>
            <person name="Haridas S."/>
            <person name="He G."/>
            <person name="LaButti K."/>
            <person name="Lipzen A."/>
            <person name="Mondo S."/>
            <person name="Riley R."/>
            <person name="Salamov A."/>
            <person name="Simmons B.A."/>
            <person name="Magnuson J.K."/>
            <person name="Henrissat B."/>
            <person name="Mortensen U.H."/>
            <person name="Larsen T.O."/>
            <person name="Devries R.P."/>
            <person name="Grigoriev I.V."/>
            <person name="Machida M."/>
            <person name="Baker S.E."/>
            <person name="Andersen M.R."/>
        </authorList>
    </citation>
    <scope>NUCLEOTIDE SEQUENCE [LARGE SCALE GENOMIC DNA]</scope>
    <source>
        <strain evidence="1 2">IBT 29228</strain>
    </source>
</reference>
<keyword evidence="2" id="KW-1185">Reference proteome</keyword>
<dbReference type="EMBL" id="ML736211">
    <property type="protein sequence ID" value="KAE8378221.1"/>
    <property type="molecule type" value="Genomic_DNA"/>
</dbReference>
<evidence type="ECO:0000313" key="2">
    <source>
        <dbReference type="Proteomes" id="UP000326198"/>
    </source>
</evidence>
<protein>
    <submittedName>
        <fullName evidence="1">Uncharacterized protein</fullName>
    </submittedName>
</protein>
<dbReference type="OrthoDB" id="4757095at2759"/>